<dbReference type="AlphaFoldDB" id="U6GZQ0"/>
<keyword evidence="2" id="KW-1185">Reference proteome</keyword>
<evidence type="ECO:0000313" key="2">
    <source>
        <dbReference type="Proteomes" id="UP000018201"/>
    </source>
</evidence>
<protein>
    <submittedName>
        <fullName evidence="1">Uncharacterized protein</fullName>
    </submittedName>
</protein>
<dbReference type="Proteomes" id="UP000018201">
    <property type="component" value="Unassembled WGS sequence"/>
</dbReference>
<evidence type="ECO:0000313" key="1">
    <source>
        <dbReference type="EMBL" id="CDI85670.1"/>
    </source>
</evidence>
<name>U6GZQ0_9EIME</name>
<gene>
    <name evidence="1" type="ORF">EPH_0059570</name>
</gene>
<sequence length="343" mass="37430">MNAESLTRDDADLAHSIVEKRKVRCCDEDILASASDSNASTRIRLCTTASSDQPCSKVLKRGQMKKKCLQPSKTSATLCTFRQTSGEAVPVGVIQAKCSASGTVKPGSPFSHTSLEGEAQLYCQRLRELPVFNIEAGCCSLPTNFKKLAGGAGTIRLCPGVGSPNAAMESTAAHLQEYSQPGLSNAFPLLRKHSSATGKNKSTVVNVGEVLYKTCTGEFVTAEGAEKGSPQTQGRYSLYPPELTLAQSSRRMLSQICKAYQDQQQMRICFGSWLAFCRKSRELRLQQELQRLRSLKSTAMNCLLQWVSVFVAVGARRIFLGLKGFRAFVVAASHRHQNLHDGR</sequence>
<organism evidence="1 2">
    <name type="scientific">Eimeria praecox</name>
    <dbReference type="NCBI Taxonomy" id="51316"/>
    <lineage>
        <taxon>Eukaryota</taxon>
        <taxon>Sar</taxon>
        <taxon>Alveolata</taxon>
        <taxon>Apicomplexa</taxon>
        <taxon>Conoidasida</taxon>
        <taxon>Coccidia</taxon>
        <taxon>Eucoccidiorida</taxon>
        <taxon>Eimeriorina</taxon>
        <taxon>Eimeriidae</taxon>
        <taxon>Eimeria</taxon>
    </lineage>
</organism>
<dbReference type="EMBL" id="HG694122">
    <property type="protein sequence ID" value="CDI85670.1"/>
    <property type="molecule type" value="Genomic_DNA"/>
</dbReference>
<proteinExistence type="predicted"/>
<accession>U6GZQ0</accession>
<dbReference type="VEuPathDB" id="ToxoDB:EPH_0059570"/>
<reference evidence="1" key="1">
    <citation type="submission" date="2013-10" db="EMBL/GenBank/DDBJ databases">
        <title>Genomic analysis of the causative agents of coccidiosis in chickens.</title>
        <authorList>
            <person name="Reid A.J."/>
            <person name="Blake D."/>
            <person name="Billington K."/>
            <person name="Browne H."/>
            <person name="Dunn M."/>
            <person name="Hung S."/>
            <person name="Kawahara F."/>
            <person name="Miranda-Saavedra D."/>
            <person name="Mourier T."/>
            <person name="Nagra H."/>
            <person name="Otto T.D."/>
            <person name="Rawlings N."/>
            <person name="Sanchez A."/>
            <person name="Sanders M."/>
            <person name="Subramaniam C."/>
            <person name="Tay Y."/>
            <person name="Dear P."/>
            <person name="Doerig C."/>
            <person name="Gruber A."/>
            <person name="Parkinson J."/>
            <person name="Shirley M."/>
            <person name="Wan K.L."/>
            <person name="Berriman M."/>
            <person name="Tomley F."/>
            <person name="Pain A."/>
        </authorList>
    </citation>
    <scope>NUCLEOTIDE SEQUENCE [LARGE SCALE GENOMIC DNA]</scope>
    <source>
        <strain evidence="1">Houghton</strain>
    </source>
</reference>
<reference evidence="1" key="2">
    <citation type="submission" date="2013-10" db="EMBL/GenBank/DDBJ databases">
        <authorList>
            <person name="Aslett M."/>
        </authorList>
    </citation>
    <scope>NUCLEOTIDE SEQUENCE [LARGE SCALE GENOMIC DNA]</scope>
    <source>
        <strain evidence="1">Houghton</strain>
    </source>
</reference>